<dbReference type="CDD" id="cd04232">
    <property type="entry name" value="CuRO_1_CueO_FtsP"/>
    <property type="match status" value="1"/>
</dbReference>
<dbReference type="EC" id="1.16.3.4" evidence="5"/>
<keyword evidence="10" id="KW-0812">Transmembrane</keyword>
<feature type="domain" description="Plastocyanin-like" evidence="11">
    <location>
        <begin position="383"/>
        <end position="494"/>
    </location>
</feature>
<sequence>MSSSSTPRPTSASIGPQLPRINRRTFLIGLGALGAIGGVGFWATSGKHEEDAGTAFATPLAIPPLLQPEMLDGERVFRLSAQAGETELVPGVSFATMGFNGTHLGPTLRATRGDKVRVHVRNELAVATTAHWHGMKVPASQDGTAHQAIAKGTTWSPSWTVEQDAATLWYHPHPHGQTELQVGSGMAGLFLIDDKEPSGLPSDYGVDDIPLIIQDVTVQSGGQREGTPTVTPIGRIGNTVIVNGTHEPHFVATTRQLRLRVLNASAARCYNLELSTGEDFHLVGTDGGLLSAPAAMSTLLLSPAERAEILLTVPQDAEVVLRSVPHDLGMTKGDNMTSGAEDTFGILRITGSKTGTEPPLPTALPSANHPEAVSGVERHFMLGDTTINGKSMDMSRIDTVVKASSTELWTVENTSKRAHNFHIHGTQFIVAAENGGPPAPRNQGWKDTVFIEPGASVQLTVPFSEFADPATPYMYHCHMLWHEDQGMMAQYVLTNGEASAEPMMADGAMHH</sequence>
<organism evidence="13 14">
    <name type="scientific">Arthrobacter psychrolactophilus</name>
    <dbReference type="NCBI Taxonomy" id="92442"/>
    <lineage>
        <taxon>Bacteria</taxon>
        <taxon>Bacillati</taxon>
        <taxon>Actinomycetota</taxon>
        <taxon>Actinomycetes</taxon>
        <taxon>Micrococcales</taxon>
        <taxon>Micrococcaceae</taxon>
        <taxon>Arthrobacter</taxon>
    </lineage>
</organism>
<dbReference type="SMR" id="A0A2V5IYE8"/>
<accession>A0A2V5IYE8</accession>
<dbReference type="GO" id="GO:0016491">
    <property type="term" value="F:oxidoreductase activity"/>
    <property type="evidence" value="ECO:0007669"/>
    <property type="project" value="UniProtKB-KW"/>
</dbReference>
<dbReference type="PANTHER" id="PTHR48267:SF1">
    <property type="entry name" value="BILIRUBIN OXIDASE"/>
    <property type="match status" value="1"/>
</dbReference>
<dbReference type="OrthoDB" id="345021at2"/>
<evidence type="ECO:0000313" key="13">
    <source>
        <dbReference type="EMBL" id="PYI39394.1"/>
    </source>
</evidence>
<proteinExistence type="inferred from homology"/>
<dbReference type="Pfam" id="PF07732">
    <property type="entry name" value="Cu-oxidase_3"/>
    <property type="match status" value="1"/>
</dbReference>
<evidence type="ECO:0000256" key="7">
    <source>
        <dbReference type="ARBA" id="ARBA00042896"/>
    </source>
</evidence>
<dbReference type="PROSITE" id="PS00080">
    <property type="entry name" value="MULTICOPPER_OXIDASE2"/>
    <property type="match status" value="1"/>
</dbReference>
<evidence type="ECO:0000256" key="10">
    <source>
        <dbReference type="SAM" id="Phobius"/>
    </source>
</evidence>
<dbReference type="Gene3D" id="2.60.40.420">
    <property type="entry name" value="Cupredoxins - blue copper proteins"/>
    <property type="match status" value="3"/>
</dbReference>
<dbReference type="RefSeq" id="WP_110484298.1">
    <property type="nucleotide sequence ID" value="NZ_QJVC01000003.1"/>
</dbReference>
<evidence type="ECO:0000256" key="9">
    <source>
        <dbReference type="ARBA" id="ARBA00048092"/>
    </source>
</evidence>
<dbReference type="GO" id="GO:0005507">
    <property type="term" value="F:copper ion binding"/>
    <property type="evidence" value="ECO:0007669"/>
    <property type="project" value="InterPro"/>
</dbReference>
<evidence type="ECO:0000259" key="11">
    <source>
        <dbReference type="Pfam" id="PF07731"/>
    </source>
</evidence>
<keyword evidence="10" id="KW-1133">Transmembrane helix</keyword>
<feature type="transmembrane region" description="Helical" evidence="10">
    <location>
        <begin position="25"/>
        <end position="43"/>
    </location>
</feature>
<dbReference type="SUPFAM" id="SSF49503">
    <property type="entry name" value="Cupredoxins"/>
    <property type="match status" value="3"/>
</dbReference>
<dbReference type="CDD" id="cd13890">
    <property type="entry name" value="CuRO_3_CueO_FtsP"/>
    <property type="match status" value="1"/>
</dbReference>
<evidence type="ECO:0000256" key="3">
    <source>
        <dbReference type="ARBA" id="ARBA00022723"/>
    </source>
</evidence>
<comment type="caution">
    <text evidence="13">The sequence shown here is derived from an EMBL/GenBank/DDBJ whole genome shotgun (WGS) entry which is preliminary data.</text>
</comment>
<dbReference type="InterPro" id="IPR002355">
    <property type="entry name" value="Cu_oxidase_Cu_BS"/>
</dbReference>
<dbReference type="PANTHER" id="PTHR48267">
    <property type="entry name" value="CUPREDOXIN SUPERFAMILY PROTEIN"/>
    <property type="match status" value="1"/>
</dbReference>
<keyword evidence="10" id="KW-0472">Membrane</keyword>
<evidence type="ECO:0000259" key="12">
    <source>
        <dbReference type="Pfam" id="PF07732"/>
    </source>
</evidence>
<keyword evidence="14" id="KW-1185">Reference proteome</keyword>
<dbReference type="InterPro" id="IPR011707">
    <property type="entry name" value="Cu-oxidase-like_N"/>
</dbReference>
<evidence type="ECO:0000256" key="1">
    <source>
        <dbReference type="ARBA" id="ARBA00010609"/>
    </source>
</evidence>
<evidence type="ECO:0000256" key="4">
    <source>
        <dbReference type="ARBA" id="ARBA00023002"/>
    </source>
</evidence>
<evidence type="ECO:0000256" key="6">
    <source>
        <dbReference type="ARBA" id="ARBA00041027"/>
    </source>
</evidence>
<keyword evidence="3" id="KW-0479">Metal-binding</keyword>
<dbReference type="InterPro" id="IPR006311">
    <property type="entry name" value="TAT_signal"/>
</dbReference>
<protein>
    <recommendedName>
        <fullName evidence="6">Multicopper oxidase CueO</fullName>
        <ecNumber evidence="5">1.16.3.4</ecNumber>
    </recommendedName>
    <alternativeName>
        <fullName evidence="7">Copper efflux oxidase</fullName>
    </alternativeName>
    <alternativeName>
        <fullName evidence="8">Cuprous oxidase</fullName>
    </alternativeName>
</protein>
<dbReference type="Proteomes" id="UP000247980">
    <property type="component" value="Unassembled WGS sequence"/>
</dbReference>
<dbReference type="PROSITE" id="PS51318">
    <property type="entry name" value="TAT"/>
    <property type="match status" value="1"/>
</dbReference>
<comment type="similarity">
    <text evidence="1">Belongs to the multicopper oxidase family.</text>
</comment>
<dbReference type="Pfam" id="PF07731">
    <property type="entry name" value="Cu-oxidase_2"/>
    <property type="match status" value="1"/>
</dbReference>
<evidence type="ECO:0000313" key="14">
    <source>
        <dbReference type="Proteomes" id="UP000247980"/>
    </source>
</evidence>
<dbReference type="InterPro" id="IPR008972">
    <property type="entry name" value="Cupredoxin"/>
</dbReference>
<feature type="domain" description="Plastocyanin-like" evidence="12">
    <location>
        <begin position="91"/>
        <end position="196"/>
    </location>
</feature>
<dbReference type="InterPro" id="IPR011706">
    <property type="entry name" value="Cu-oxidase_C"/>
</dbReference>
<dbReference type="AlphaFoldDB" id="A0A2V5IYE8"/>
<comment type="catalytic activity">
    <reaction evidence="9">
        <text>4 Cu(+) + O2 + 4 H(+) = 4 Cu(2+) + 2 H2O</text>
        <dbReference type="Rhea" id="RHEA:30083"/>
        <dbReference type="ChEBI" id="CHEBI:15377"/>
        <dbReference type="ChEBI" id="CHEBI:15378"/>
        <dbReference type="ChEBI" id="CHEBI:15379"/>
        <dbReference type="ChEBI" id="CHEBI:29036"/>
        <dbReference type="ChEBI" id="CHEBI:49552"/>
        <dbReference type="EC" id="1.16.3.4"/>
    </reaction>
    <physiologicalReaction direction="left-to-right" evidence="9">
        <dbReference type="Rhea" id="RHEA:30084"/>
    </physiologicalReaction>
</comment>
<reference evidence="13 14" key="1">
    <citation type="submission" date="2018-05" db="EMBL/GenBank/DDBJ databases">
        <title>Genetic diversity of glacier-inhabiting Cryobacterium bacteria in China and description of Cryobacterium mengkeensis sp. nov. and Arthrobacter glacialis sp. nov.</title>
        <authorList>
            <person name="Liu Q."/>
            <person name="Xin Y.-H."/>
        </authorList>
    </citation>
    <scope>NUCLEOTIDE SEQUENCE [LARGE SCALE GENOMIC DNA]</scope>
    <source>
        <strain evidence="13 14">B7</strain>
    </source>
</reference>
<dbReference type="InterPro" id="IPR045087">
    <property type="entry name" value="Cu-oxidase_fam"/>
</dbReference>
<evidence type="ECO:0000256" key="2">
    <source>
        <dbReference type="ARBA" id="ARBA00011245"/>
    </source>
</evidence>
<keyword evidence="4" id="KW-0560">Oxidoreductase</keyword>
<evidence type="ECO:0000256" key="8">
    <source>
        <dbReference type="ARBA" id="ARBA00043090"/>
    </source>
</evidence>
<name>A0A2V5IYE8_9MICC</name>
<gene>
    <name evidence="13" type="ORF">CVS30_05390</name>
</gene>
<dbReference type="EMBL" id="QJVC01000003">
    <property type="protein sequence ID" value="PYI39394.1"/>
    <property type="molecule type" value="Genomic_DNA"/>
</dbReference>
<comment type="subunit">
    <text evidence="2">Monomer.</text>
</comment>
<evidence type="ECO:0000256" key="5">
    <source>
        <dbReference type="ARBA" id="ARBA00038978"/>
    </source>
</evidence>